<evidence type="ECO:0000256" key="1">
    <source>
        <dbReference type="SAM" id="MobiDB-lite"/>
    </source>
</evidence>
<dbReference type="AlphaFoldDB" id="A0A0C3KYN2"/>
<organism evidence="2 3">
    <name type="scientific">Tulasnella calospora MUT 4182</name>
    <dbReference type="NCBI Taxonomy" id="1051891"/>
    <lineage>
        <taxon>Eukaryota</taxon>
        <taxon>Fungi</taxon>
        <taxon>Dikarya</taxon>
        <taxon>Basidiomycota</taxon>
        <taxon>Agaricomycotina</taxon>
        <taxon>Agaricomycetes</taxon>
        <taxon>Cantharellales</taxon>
        <taxon>Tulasnellaceae</taxon>
        <taxon>Tulasnella</taxon>
    </lineage>
</organism>
<proteinExistence type="predicted"/>
<name>A0A0C3KYN2_9AGAM</name>
<evidence type="ECO:0000313" key="3">
    <source>
        <dbReference type="Proteomes" id="UP000054248"/>
    </source>
</evidence>
<keyword evidence="3" id="KW-1185">Reference proteome</keyword>
<reference evidence="3" key="2">
    <citation type="submission" date="2015-01" db="EMBL/GenBank/DDBJ databases">
        <title>Evolutionary Origins and Diversification of the Mycorrhizal Mutualists.</title>
        <authorList>
            <consortium name="DOE Joint Genome Institute"/>
            <consortium name="Mycorrhizal Genomics Consortium"/>
            <person name="Kohler A."/>
            <person name="Kuo A."/>
            <person name="Nagy L.G."/>
            <person name="Floudas D."/>
            <person name="Copeland A."/>
            <person name="Barry K.W."/>
            <person name="Cichocki N."/>
            <person name="Veneault-Fourrey C."/>
            <person name="LaButti K."/>
            <person name="Lindquist E.A."/>
            <person name="Lipzen A."/>
            <person name="Lundell T."/>
            <person name="Morin E."/>
            <person name="Murat C."/>
            <person name="Riley R."/>
            <person name="Ohm R."/>
            <person name="Sun H."/>
            <person name="Tunlid A."/>
            <person name="Henrissat B."/>
            <person name="Grigoriev I.V."/>
            <person name="Hibbett D.S."/>
            <person name="Martin F."/>
        </authorList>
    </citation>
    <scope>NUCLEOTIDE SEQUENCE [LARGE SCALE GENOMIC DNA]</scope>
    <source>
        <strain evidence="3">MUT 4182</strain>
    </source>
</reference>
<dbReference type="EMBL" id="KN823023">
    <property type="protein sequence ID" value="KIO26483.1"/>
    <property type="molecule type" value="Genomic_DNA"/>
</dbReference>
<dbReference type="Proteomes" id="UP000054248">
    <property type="component" value="Unassembled WGS sequence"/>
</dbReference>
<dbReference type="OrthoDB" id="3016965at2759"/>
<dbReference type="SUPFAM" id="SSF52047">
    <property type="entry name" value="RNI-like"/>
    <property type="match status" value="1"/>
</dbReference>
<evidence type="ECO:0008006" key="4">
    <source>
        <dbReference type="Google" id="ProtNLM"/>
    </source>
</evidence>
<protein>
    <recommendedName>
        <fullName evidence="4">F-box domain-containing protein</fullName>
    </recommendedName>
</protein>
<reference evidence="2 3" key="1">
    <citation type="submission" date="2014-04" db="EMBL/GenBank/DDBJ databases">
        <authorList>
            <consortium name="DOE Joint Genome Institute"/>
            <person name="Kuo A."/>
            <person name="Girlanda M."/>
            <person name="Perotto S."/>
            <person name="Kohler A."/>
            <person name="Nagy L.G."/>
            <person name="Floudas D."/>
            <person name="Copeland A."/>
            <person name="Barry K.W."/>
            <person name="Cichocki N."/>
            <person name="Veneault-Fourrey C."/>
            <person name="LaButti K."/>
            <person name="Lindquist E.A."/>
            <person name="Lipzen A."/>
            <person name="Lundell T."/>
            <person name="Morin E."/>
            <person name="Murat C."/>
            <person name="Sun H."/>
            <person name="Tunlid A."/>
            <person name="Henrissat B."/>
            <person name="Grigoriev I.V."/>
            <person name="Hibbett D.S."/>
            <person name="Martin F."/>
            <person name="Nordberg H.P."/>
            <person name="Cantor M.N."/>
            <person name="Hua S.X."/>
        </authorList>
    </citation>
    <scope>NUCLEOTIDE SEQUENCE [LARGE SCALE GENOMIC DNA]</scope>
    <source>
        <strain evidence="2 3">MUT 4182</strain>
    </source>
</reference>
<evidence type="ECO:0000313" key="2">
    <source>
        <dbReference type="EMBL" id="KIO26483.1"/>
    </source>
</evidence>
<feature type="region of interest" description="Disordered" evidence="1">
    <location>
        <begin position="1"/>
        <end position="29"/>
    </location>
</feature>
<dbReference type="STRING" id="1051891.A0A0C3KYN2"/>
<dbReference type="HOGENOM" id="CLU_038506_0_0_1"/>
<accession>A0A0C3KYN2</accession>
<sequence length="540" mass="60387">MKTGCSPYNTSLNGDAGLSPPGEHSGPVSSISQLPTELVVKIFQFALPSPEFTLNEVKSQIISYMRTLYTIRLIAKRWQEIVDGTPTFWKFVMSSLPPHVNEATLSRSGDGPLFVIYAPPIFINGDHHPTPQDFVESLAHTFPRWSAYSGPLVPGYFHMPAPHLQATVLWQGGPYIGMLELLGGNATNLRHVDLSQIPIRWKAGLFTQLKVLKLRGMFYGKSKLTTTHLLDTLRASQGLEHLELAYTSATIDHPRSSPVITYPHLRYINFNNCHYRFAGAILRRIRAPSCTEFYLRIFGDSHEQTLSIFLNEDLGPFKDLLHAIHSRNGSSEMTLDGGCFGWISPAENVEHLPAFSVFMTCLRSIPYISWVECTLQGDPGLSIRFRLNPNVGREVLESIESMRCVTRMEIEDFFDVDECLVVLKFIGEPLSTDPALPSLPCLHELLLTGAGWTAQNVLDMVRSRFNSLLWPGTTRTPLTISISRGAFSVEGLPRPILDLNTLARIRETDGVECVWFVGSQERDGTLAITWDEKTSAPAWD</sequence>
<feature type="compositionally biased region" description="Polar residues" evidence="1">
    <location>
        <begin position="1"/>
        <end position="13"/>
    </location>
</feature>
<gene>
    <name evidence="2" type="ORF">M407DRAFT_24204</name>
</gene>